<evidence type="ECO:0000313" key="1">
    <source>
        <dbReference type="EMBL" id="SDI42192.1"/>
    </source>
</evidence>
<protein>
    <submittedName>
        <fullName evidence="1">Uncharacterized protein</fullName>
    </submittedName>
</protein>
<organism evidence="1 2">
    <name type="scientific">Paraburkholderia phenazinium</name>
    <dbReference type="NCBI Taxonomy" id="60549"/>
    <lineage>
        <taxon>Bacteria</taxon>
        <taxon>Pseudomonadati</taxon>
        <taxon>Pseudomonadota</taxon>
        <taxon>Betaproteobacteria</taxon>
        <taxon>Burkholderiales</taxon>
        <taxon>Burkholderiaceae</taxon>
        <taxon>Paraburkholderia</taxon>
    </lineage>
</organism>
<dbReference type="EMBL" id="FNCJ01000022">
    <property type="protein sequence ID" value="SDI42192.1"/>
    <property type="molecule type" value="Genomic_DNA"/>
</dbReference>
<name>A0A1G8KFM6_9BURK</name>
<reference evidence="1 2" key="1">
    <citation type="submission" date="2016-10" db="EMBL/GenBank/DDBJ databases">
        <authorList>
            <person name="de Groot N.N."/>
        </authorList>
    </citation>
    <scope>NUCLEOTIDE SEQUENCE [LARGE SCALE GENOMIC DNA]</scope>
    <source>
        <strain evidence="1 2">LMG 2247</strain>
    </source>
</reference>
<dbReference type="OrthoDB" id="9154583at2"/>
<proteinExistence type="predicted"/>
<dbReference type="RefSeq" id="WP_143016724.1">
    <property type="nucleotide sequence ID" value="NZ_FNCJ01000022.1"/>
</dbReference>
<sequence length="71" mass="8023">MYDAHLGNGGDKHRADALIADVASYANWFVSDDRRCLNAFRRNITITACTCLTYNDFCEELAKLVKLGHRT</sequence>
<dbReference type="Proteomes" id="UP000199706">
    <property type="component" value="Unassembled WGS sequence"/>
</dbReference>
<gene>
    <name evidence="1" type="ORF">SAMN05216466_122119</name>
</gene>
<dbReference type="AlphaFoldDB" id="A0A1G8KFM6"/>
<evidence type="ECO:0000313" key="2">
    <source>
        <dbReference type="Proteomes" id="UP000199706"/>
    </source>
</evidence>
<accession>A0A1G8KFM6</accession>